<dbReference type="Gene3D" id="1.20.120.1490">
    <property type="match status" value="1"/>
</dbReference>
<reference evidence="4" key="1">
    <citation type="journal article" date="2022" name="Int. J. Syst. Evol. Microbiol.">
        <title>Anaeromyxobacter oryzae sp. nov., Anaeromyxobacter diazotrophicus sp. nov. and Anaeromyxobacter paludicola sp. nov., isolated from paddy soils.</title>
        <authorList>
            <person name="Itoh H."/>
            <person name="Xu Z."/>
            <person name="Mise K."/>
            <person name="Masuda Y."/>
            <person name="Ushijima N."/>
            <person name="Hayakawa C."/>
            <person name="Shiratori Y."/>
            <person name="Senoo K."/>
        </authorList>
    </citation>
    <scope>NUCLEOTIDE SEQUENCE [LARGE SCALE GENOMIC DNA]</scope>
    <source>
        <strain evidence="4">Red630</strain>
    </source>
</reference>
<feature type="region of interest" description="Disordered" evidence="1">
    <location>
        <begin position="172"/>
        <end position="223"/>
    </location>
</feature>
<feature type="compositionally biased region" description="Gly residues" evidence="1">
    <location>
        <begin position="172"/>
        <end position="206"/>
    </location>
</feature>
<dbReference type="Proteomes" id="UP001162734">
    <property type="component" value="Chromosome"/>
</dbReference>
<evidence type="ECO:0008006" key="5">
    <source>
        <dbReference type="Google" id="ProtNLM"/>
    </source>
</evidence>
<evidence type="ECO:0000256" key="1">
    <source>
        <dbReference type="SAM" id="MobiDB-lite"/>
    </source>
</evidence>
<feature type="chain" id="PRO_5046532299" description="Periplasmic heavy metal sensor" evidence="2">
    <location>
        <begin position="19"/>
        <end position="223"/>
    </location>
</feature>
<evidence type="ECO:0000313" key="4">
    <source>
        <dbReference type="Proteomes" id="UP001162734"/>
    </source>
</evidence>
<gene>
    <name evidence="3" type="ORF">AMPC_33420</name>
</gene>
<name>A0ABM7XEE0_9BACT</name>
<feature type="signal peptide" evidence="2">
    <location>
        <begin position="1"/>
        <end position="18"/>
    </location>
</feature>
<keyword evidence="4" id="KW-1185">Reference proteome</keyword>
<evidence type="ECO:0000256" key="2">
    <source>
        <dbReference type="SAM" id="SignalP"/>
    </source>
</evidence>
<sequence length="223" mass="23593">MTHRLAIALLVLPLTASAAAPQAAPPATGSEPARSERFEKRMKLARTLGLAEALDLSEADALKMRDVMARFDDRRRPIMKQLHDDARTVKRAADGDKDAVAQADQAVQRIFDAREKMHAIDREMYQALAKDLSPARRARLAVFFAKFHARMGRMMLERRAGMMGAGGPGCTMGPGDMGPGGHGPGMHGGPGLRGGPGGKGPGGGASLGMNGPGPDDDDLFGDQ</sequence>
<accession>A0ABM7XEE0</accession>
<protein>
    <recommendedName>
        <fullName evidence="5">Periplasmic heavy metal sensor</fullName>
    </recommendedName>
</protein>
<proteinExistence type="predicted"/>
<dbReference type="EMBL" id="AP025592">
    <property type="protein sequence ID" value="BDG10229.1"/>
    <property type="molecule type" value="Genomic_DNA"/>
</dbReference>
<feature type="compositionally biased region" description="Acidic residues" evidence="1">
    <location>
        <begin position="214"/>
        <end position="223"/>
    </location>
</feature>
<keyword evidence="2" id="KW-0732">Signal</keyword>
<evidence type="ECO:0000313" key="3">
    <source>
        <dbReference type="EMBL" id="BDG10229.1"/>
    </source>
</evidence>
<organism evidence="3 4">
    <name type="scientific">Anaeromyxobacter paludicola</name>
    <dbReference type="NCBI Taxonomy" id="2918171"/>
    <lineage>
        <taxon>Bacteria</taxon>
        <taxon>Pseudomonadati</taxon>
        <taxon>Myxococcota</taxon>
        <taxon>Myxococcia</taxon>
        <taxon>Myxococcales</taxon>
        <taxon>Cystobacterineae</taxon>
        <taxon>Anaeromyxobacteraceae</taxon>
        <taxon>Anaeromyxobacter</taxon>
    </lineage>
</organism>